<evidence type="ECO:0000313" key="2">
    <source>
        <dbReference type="Proteomes" id="UP000245698"/>
    </source>
</evidence>
<name>A0A2P9AVI3_9HYPH</name>
<dbReference type="RefSeq" id="WP_280178892.1">
    <property type="nucleotide sequence ID" value="NZ_FUIG01000070.1"/>
</dbReference>
<reference evidence="2" key="1">
    <citation type="submission" date="2016-12" db="EMBL/GenBank/DDBJ databases">
        <authorList>
            <person name="Brunel B."/>
        </authorList>
    </citation>
    <scope>NUCLEOTIDE SEQUENCE [LARGE SCALE GENOMIC DNA]</scope>
</reference>
<accession>A0A2P9AVI3</accession>
<proteinExistence type="predicted"/>
<sequence>MRKILFIAAAVVAMAVLAMLVWDAPKRPGADSTEPTAAQTE</sequence>
<protein>
    <submittedName>
        <fullName evidence="1">Uncharacterized protein</fullName>
    </submittedName>
</protein>
<dbReference type="Proteomes" id="UP000245698">
    <property type="component" value="Unassembled WGS sequence"/>
</dbReference>
<evidence type="ECO:0000313" key="1">
    <source>
        <dbReference type="EMBL" id="SJM35188.1"/>
    </source>
</evidence>
<dbReference type="AlphaFoldDB" id="A0A2P9AVI3"/>
<dbReference type="EMBL" id="FUIG01000070">
    <property type="protein sequence ID" value="SJM35188.1"/>
    <property type="molecule type" value="Genomic_DNA"/>
</dbReference>
<gene>
    <name evidence="1" type="ORF">BQ8482_60199</name>
</gene>
<keyword evidence="2" id="KW-1185">Reference proteome</keyword>
<organism evidence="1 2">
    <name type="scientific">Mesorhizobium delmotii</name>
    <dbReference type="NCBI Taxonomy" id="1631247"/>
    <lineage>
        <taxon>Bacteria</taxon>
        <taxon>Pseudomonadati</taxon>
        <taxon>Pseudomonadota</taxon>
        <taxon>Alphaproteobacteria</taxon>
        <taxon>Hyphomicrobiales</taxon>
        <taxon>Phyllobacteriaceae</taxon>
        <taxon>Mesorhizobium</taxon>
    </lineage>
</organism>